<dbReference type="AlphaFoldDB" id="A0A1B1B473"/>
<dbReference type="RefSeq" id="WP_067311716.1">
    <property type="nucleotide sequence ID" value="NZ_CP016279.1"/>
</dbReference>
<dbReference type="OrthoDB" id="4147289at2"/>
<accession>A0A1B1B473</accession>
<dbReference type="EMBL" id="CP016279">
    <property type="protein sequence ID" value="ANP53619.1"/>
    <property type="molecule type" value="Genomic_DNA"/>
</dbReference>
<evidence type="ECO:0000313" key="2">
    <source>
        <dbReference type="EMBL" id="ANP53619.1"/>
    </source>
</evidence>
<dbReference type="KEGG" id="sgs:AVL59_32390"/>
<name>A0A1B1B473_9ACTN</name>
<proteinExistence type="predicted"/>
<protein>
    <submittedName>
        <fullName evidence="2">Uncharacterized protein</fullName>
    </submittedName>
</protein>
<feature type="region of interest" description="Disordered" evidence="1">
    <location>
        <begin position="147"/>
        <end position="169"/>
    </location>
</feature>
<reference evidence="3 5" key="2">
    <citation type="submission" date="2021-03" db="EMBL/GenBank/DDBJ databases">
        <title>Genomic Encyclopedia of Type Strains, Phase IV (KMG-IV): sequencing the most valuable type-strain genomes for metagenomic binning, comparative biology and taxonomic classification.</title>
        <authorList>
            <person name="Goeker M."/>
        </authorList>
    </citation>
    <scope>NUCLEOTIDE SEQUENCE [LARGE SCALE GENOMIC DNA]</scope>
    <source>
        <strain evidence="3 5">DSM 40499</strain>
    </source>
</reference>
<dbReference type="STRING" id="68214.AVL59_32390"/>
<organism evidence="2 4">
    <name type="scientific">Streptomyces griseochromogenes</name>
    <dbReference type="NCBI Taxonomy" id="68214"/>
    <lineage>
        <taxon>Bacteria</taxon>
        <taxon>Bacillati</taxon>
        <taxon>Actinomycetota</taxon>
        <taxon>Actinomycetes</taxon>
        <taxon>Kitasatosporales</taxon>
        <taxon>Streptomycetaceae</taxon>
        <taxon>Streptomyces</taxon>
    </lineage>
</organism>
<keyword evidence="5" id="KW-1185">Reference proteome</keyword>
<evidence type="ECO:0000313" key="4">
    <source>
        <dbReference type="Proteomes" id="UP000092659"/>
    </source>
</evidence>
<dbReference type="Proteomes" id="UP000092659">
    <property type="component" value="Chromosome"/>
</dbReference>
<dbReference type="Proteomes" id="UP001519309">
    <property type="component" value="Unassembled WGS sequence"/>
</dbReference>
<dbReference type="InterPro" id="IPR045728">
    <property type="entry name" value="DUF6082"/>
</dbReference>
<evidence type="ECO:0000313" key="3">
    <source>
        <dbReference type="EMBL" id="MBP2055432.1"/>
    </source>
</evidence>
<gene>
    <name evidence="2" type="ORF">AVL59_32390</name>
    <name evidence="3" type="ORF">J2Z21_008446</name>
</gene>
<reference evidence="2 4" key="1">
    <citation type="submission" date="2016-06" db="EMBL/GenBank/DDBJ databases">
        <title>Complete genome sequence of Streptomyces griseochromogenes ATCC 14511, the Blasticidin S producer.</title>
        <authorList>
            <person name="Wu L."/>
        </authorList>
    </citation>
    <scope>NUCLEOTIDE SEQUENCE [LARGE SCALE GENOMIC DNA]</scope>
    <source>
        <strain evidence="2 4">ATCC 14511</strain>
    </source>
</reference>
<dbReference type="EMBL" id="JAGGLP010000029">
    <property type="protein sequence ID" value="MBP2055432.1"/>
    <property type="molecule type" value="Genomic_DNA"/>
</dbReference>
<dbReference type="Pfam" id="PF19560">
    <property type="entry name" value="DUF6082"/>
    <property type="match status" value="1"/>
</dbReference>
<sequence>MRSNHVAAAALLALAGTGIVHVVLSERRHRDRALLETARMHQQLLAAQVERPSLRAIWGSLAPLDSAERRLHLHRSAWVAAWEAMYRVGALNPAGVDGAARALFATPEGMQWWTRVREGRARAAVDERTRQFHSLMDTAFQDETGKVLPSIPTATDPGGLEHPQTSCSR</sequence>
<evidence type="ECO:0000313" key="5">
    <source>
        <dbReference type="Proteomes" id="UP001519309"/>
    </source>
</evidence>
<evidence type="ECO:0000256" key="1">
    <source>
        <dbReference type="SAM" id="MobiDB-lite"/>
    </source>
</evidence>